<dbReference type="Proteomes" id="UP000887013">
    <property type="component" value="Unassembled WGS sequence"/>
</dbReference>
<dbReference type="CDD" id="cd02440">
    <property type="entry name" value="AdoMet_MTases"/>
    <property type="match status" value="1"/>
</dbReference>
<evidence type="ECO:0000313" key="2">
    <source>
        <dbReference type="EMBL" id="GFT62182.1"/>
    </source>
</evidence>
<dbReference type="Gene3D" id="3.40.50.150">
    <property type="entry name" value="Vaccinia Virus protein VP39"/>
    <property type="match status" value="1"/>
</dbReference>
<dbReference type="InterPro" id="IPR025714">
    <property type="entry name" value="Methyltranfer_dom"/>
</dbReference>
<dbReference type="EMBL" id="BMAW01019214">
    <property type="protein sequence ID" value="GFT62182.1"/>
    <property type="molecule type" value="Genomic_DNA"/>
</dbReference>
<protein>
    <submittedName>
        <fullName evidence="2">Methyltransf_25 domain-containing protein</fullName>
    </submittedName>
</protein>
<reference evidence="2" key="1">
    <citation type="submission" date="2020-08" db="EMBL/GenBank/DDBJ databases">
        <title>Multicomponent nature underlies the extraordinary mechanical properties of spider dragline silk.</title>
        <authorList>
            <person name="Kono N."/>
            <person name="Nakamura H."/>
            <person name="Mori M."/>
            <person name="Yoshida Y."/>
            <person name="Ohtoshi R."/>
            <person name="Malay A.D."/>
            <person name="Moran D.A.P."/>
            <person name="Tomita M."/>
            <person name="Numata K."/>
            <person name="Arakawa K."/>
        </authorList>
    </citation>
    <scope>NUCLEOTIDE SEQUENCE</scope>
</reference>
<accession>A0A8X6PC16</accession>
<dbReference type="Pfam" id="PF13847">
    <property type="entry name" value="Methyltransf_31"/>
    <property type="match status" value="1"/>
</dbReference>
<evidence type="ECO:0000313" key="3">
    <source>
        <dbReference type="Proteomes" id="UP000887013"/>
    </source>
</evidence>
<gene>
    <name evidence="2" type="primary">AVEN_201813_1</name>
    <name evidence="2" type="ORF">NPIL_262921</name>
</gene>
<dbReference type="SUPFAM" id="SSF53335">
    <property type="entry name" value="S-adenosyl-L-methionine-dependent methyltransferases"/>
    <property type="match status" value="1"/>
</dbReference>
<dbReference type="AlphaFoldDB" id="A0A8X6PC16"/>
<dbReference type="InterPro" id="IPR029063">
    <property type="entry name" value="SAM-dependent_MTases_sf"/>
</dbReference>
<dbReference type="OrthoDB" id="6426949at2759"/>
<organism evidence="2 3">
    <name type="scientific">Nephila pilipes</name>
    <name type="common">Giant wood spider</name>
    <name type="synonym">Nephila maculata</name>
    <dbReference type="NCBI Taxonomy" id="299642"/>
    <lineage>
        <taxon>Eukaryota</taxon>
        <taxon>Metazoa</taxon>
        <taxon>Ecdysozoa</taxon>
        <taxon>Arthropoda</taxon>
        <taxon>Chelicerata</taxon>
        <taxon>Arachnida</taxon>
        <taxon>Araneae</taxon>
        <taxon>Araneomorphae</taxon>
        <taxon>Entelegynae</taxon>
        <taxon>Araneoidea</taxon>
        <taxon>Nephilidae</taxon>
        <taxon>Nephila</taxon>
    </lineage>
</organism>
<name>A0A8X6PC16_NEPPI</name>
<comment type="caution">
    <text evidence="2">The sequence shown here is derived from an EMBL/GenBank/DDBJ whole genome shotgun (WGS) entry which is preliminary data.</text>
</comment>
<feature type="domain" description="Methyltransferase" evidence="1">
    <location>
        <begin position="74"/>
        <end position="119"/>
    </location>
</feature>
<keyword evidence="3" id="KW-1185">Reference proteome</keyword>
<sequence>KNRCTSFRDLRIASLTFSEDQHRFLFTESLRENIKMPLNYDAEIFSQLDRPWDSIARFLSRTLPELGWDRGDQEEVVMDVGCGPGRITLEFILPLFPNLKNIIAIDAVPSMIKLARTLNPHPKIEYSVANFEDRFALKFV</sequence>
<proteinExistence type="predicted"/>
<evidence type="ECO:0000259" key="1">
    <source>
        <dbReference type="Pfam" id="PF13847"/>
    </source>
</evidence>
<feature type="non-terminal residue" evidence="2">
    <location>
        <position position="1"/>
    </location>
</feature>